<dbReference type="STRING" id="1003195.SCATT_06190"/>
<dbReference type="OrthoDB" id="4205259at2"/>
<accession>F8JT50</accession>
<protein>
    <submittedName>
        <fullName evidence="1">Uncharacterized protein</fullName>
    </submittedName>
</protein>
<keyword evidence="2" id="KW-1185">Reference proteome</keyword>
<gene>
    <name evidence="1" type="ordered locus">SCATT_06190</name>
</gene>
<accession>G8WTA7</accession>
<dbReference type="KEGG" id="scy:SCATT_06190"/>
<evidence type="ECO:0000313" key="2">
    <source>
        <dbReference type="Proteomes" id="UP000007842"/>
    </source>
</evidence>
<dbReference type="RefSeq" id="WP_014141386.1">
    <property type="nucleotide sequence ID" value="NC_016111.1"/>
</dbReference>
<dbReference type="PATRIC" id="fig|1003195.29.peg.619"/>
<dbReference type="EMBL" id="CP003219">
    <property type="protein sequence ID" value="AEW92990.1"/>
    <property type="molecule type" value="Genomic_DNA"/>
</dbReference>
<dbReference type="KEGG" id="sct:SCAT_0610"/>
<organism evidence="1 2">
    <name type="scientific">Streptantibioticus cattleyicolor (strain ATCC 35852 / DSM 46488 / JCM 4925 / NBRC 14057 / NRRL 8057)</name>
    <name type="common">Streptomyces cattleya</name>
    <dbReference type="NCBI Taxonomy" id="1003195"/>
    <lineage>
        <taxon>Bacteria</taxon>
        <taxon>Bacillati</taxon>
        <taxon>Actinomycetota</taxon>
        <taxon>Actinomycetes</taxon>
        <taxon>Kitasatosporales</taxon>
        <taxon>Streptomycetaceae</taxon>
        <taxon>Streptantibioticus</taxon>
    </lineage>
</organism>
<proteinExistence type="predicted"/>
<dbReference type="Proteomes" id="UP000007842">
    <property type="component" value="Chromosome"/>
</dbReference>
<sequence length="156" mass="17238">MTNPDDPQLIEVMWRATDLTRAYLAQDRTSVTACVADLDTERLERILVWLILDHDNIFDNLGEPSMEVREIDAVAALAPPEIELATTMAMRRVAAGEMGLGRAVESLAPLGRVHAITICTVVMMLDALGRTTAVELLDHAIAEFERTGYARPYTIT</sequence>
<dbReference type="HOGENOM" id="CLU_1685546_0_0_11"/>
<name>F8JT50_STREN</name>
<reference evidence="2" key="1">
    <citation type="submission" date="2011-12" db="EMBL/GenBank/DDBJ databases">
        <title>Complete genome sequence of Streptomyces cattleya strain DSM 46488.</title>
        <authorList>
            <person name="Ou H.-Y."/>
            <person name="Li P."/>
            <person name="Zhao C."/>
            <person name="O'Hagan D."/>
            <person name="Deng Z."/>
        </authorList>
    </citation>
    <scope>NUCLEOTIDE SEQUENCE [LARGE SCALE GENOMIC DNA]</scope>
    <source>
        <strain evidence="2">ATCC 35852 / DSM 46488 / JCM 4925 / NBRC 14057 / NRRL 8057</strain>
    </source>
</reference>
<dbReference type="AlphaFoldDB" id="F8JT50"/>
<dbReference type="eggNOG" id="ENOG5031P5H">
    <property type="taxonomic scope" value="Bacteria"/>
</dbReference>
<evidence type="ECO:0000313" key="1">
    <source>
        <dbReference type="EMBL" id="AEW92990.1"/>
    </source>
</evidence>